<evidence type="ECO:0000313" key="4">
    <source>
        <dbReference type="Proteomes" id="UP000605784"/>
    </source>
</evidence>
<organism evidence="3 4">
    <name type="scientific">Haloarcula pellucida</name>
    <dbReference type="NCBI Taxonomy" id="1427151"/>
    <lineage>
        <taxon>Archaea</taxon>
        <taxon>Methanobacteriati</taxon>
        <taxon>Methanobacteriota</taxon>
        <taxon>Stenosarchaea group</taxon>
        <taxon>Halobacteria</taxon>
        <taxon>Halobacteriales</taxon>
        <taxon>Haloarculaceae</taxon>
        <taxon>Haloarcula</taxon>
    </lineage>
</organism>
<proteinExistence type="predicted"/>
<dbReference type="AlphaFoldDB" id="A0A830GQP5"/>
<sequence length="106" mass="11475">MAIGQLELALRVVSGLFVILAPTVMFLALWRGLEAMRDDELIERAQQRAEAMEQSGSEWDVDAAAVAATVTGGDPVPDEMVACPSCGRENRAGVTYCRQCLCELDD</sequence>
<feature type="domain" description="DUF7577" evidence="2">
    <location>
        <begin position="81"/>
        <end position="101"/>
    </location>
</feature>
<dbReference type="Pfam" id="PF24463">
    <property type="entry name" value="DUF7577"/>
    <property type="match status" value="1"/>
</dbReference>
<accession>A0A830GQP5</accession>
<name>A0A830GQP5_9EURY</name>
<keyword evidence="1" id="KW-1133">Transmembrane helix</keyword>
<dbReference type="RefSeq" id="WP_189001798.1">
    <property type="nucleotide sequence ID" value="NZ_BMOU01000007.1"/>
</dbReference>
<keyword evidence="1" id="KW-0812">Transmembrane</keyword>
<feature type="transmembrane region" description="Helical" evidence="1">
    <location>
        <begin position="12"/>
        <end position="30"/>
    </location>
</feature>
<reference evidence="3" key="2">
    <citation type="submission" date="2020-09" db="EMBL/GenBank/DDBJ databases">
        <authorList>
            <person name="Sun Q."/>
            <person name="Ohkuma M."/>
        </authorList>
    </citation>
    <scope>NUCLEOTIDE SEQUENCE</scope>
    <source>
        <strain evidence="3">JCM 17820</strain>
    </source>
</reference>
<protein>
    <recommendedName>
        <fullName evidence="2">DUF7577 domain-containing protein</fullName>
    </recommendedName>
</protein>
<dbReference type="EMBL" id="BMOU01000007">
    <property type="protein sequence ID" value="GGO02979.1"/>
    <property type="molecule type" value="Genomic_DNA"/>
</dbReference>
<evidence type="ECO:0000313" key="3">
    <source>
        <dbReference type="EMBL" id="GGO02979.1"/>
    </source>
</evidence>
<reference evidence="3" key="1">
    <citation type="journal article" date="2014" name="Int. J. Syst. Evol. Microbiol.">
        <title>Complete genome sequence of Corynebacterium casei LMG S-19264T (=DSM 44701T), isolated from a smear-ripened cheese.</title>
        <authorList>
            <consortium name="US DOE Joint Genome Institute (JGI-PGF)"/>
            <person name="Walter F."/>
            <person name="Albersmeier A."/>
            <person name="Kalinowski J."/>
            <person name="Ruckert C."/>
        </authorList>
    </citation>
    <scope>NUCLEOTIDE SEQUENCE</scope>
    <source>
        <strain evidence="3">JCM 17820</strain>
    </source>
</reference>
<gene>
    <name evidence="3" type="ORF">GCM10009030_38160</name>
</gene>
<keyword evidence="1" id="KW-0472">Membrane</keyword>
<comment type="caution">
    <text evidence="3">The sequence shown here is derived from an EMBL/GenBank/DDBJ whole genome shotgun (WGS) entry which is preliminary data.</text>
</comment>
<dbReference type="InterPro" id="IPR055999">
    <property type="entry name" value="DUF7577"/>
</dbReference>
<evidence type="ECO:0000256" key="1">
    <source>
        <dbReference type="SAM" id="Phobius"/>
    </source>
</evidence>
<keyword evidence="4" id="KW-1185">Reference proteome</keyword>
<evidence type="ECO:0000259" key="2">
    <source>
        <dbReference type="Pfam" id="PF24463"/>
    </source>
</evidence>
<dbReference type="Proteomes" id="UP000605784">
    <property type="component" value="Unassembled WGS sequence"/>
</dbReference>